<dbReference type="AlphaFoldDB" id="A0AAW0Z221"/>
<keyword evidence="1" id="KW-0539">Nucleus</keyword>
<gene>
    <name evidence="2" type="ORF">IAR55_002599</name>
</gene>
<dbReference type="CDD" id="cd12148">
    <property type="entry name" value="fungal_TF_MHR"/>
    <property type="match status" value="1"/>
</dbReference>
<evidence type="ECO:0000313" key="2">
    <source>
        <dbReference type="EMBL" id="KAK8861776.1"/>
    </source>
</evidence>
<comment type="caution">
    <text evidence="2">The sequence shown here is derived from an EMBL/GenBank/DDBJ whole genome shotgun (WGS) entry which is preliminary data.</text>
</comment>
<dbReference type="RefSeq" id="XP_066804401.1">
    <property type="nucleotide sequence ID" value="XM_066945712.1"/>
</dbReference>
<evidence type="ECO:0000256" key="1">
    <source>
        <dbReference type="ARBA" id="ARBA00023242"/>
    </source>
</evidence>
<proteinExistence type="predicted"/>
<sequence>MPFVPPEDVSPIFTLTLDTLIKPQLERFFDRVYPMIPVFSRSYILSRLDDPESQQNRTFVALVLSMCALSLVHPLRSDELASRPHRAKQCKILIDEALRLRSRWDWGLTPRVQAATASYLMFGALFELGYADGARIKLKEAIGMGEALSLASRRGHAGIELDEARRRLRLFWILSVTERARGVTILRALGGSASDVFGVGADFGGLSEVQKADLLITWQWLRNRVWRLAAGHGLIQEEGGEKELSVEYIVDVAATTVAICQRLTLGAMEAHGCGFVEKLYDIAQIVTEVGQACPQLRGQLNAIAWSDRWMTLLQSLHLFVTQHRAGTGFAQSLTEAMSMVSVSKILSAELR</sequence>
<dbReference type="PANTHER" id="PTHR31668">
    <property type="entry name" value="GLUCOSE TRANSPORT TRANSCRIPTION REGULATOR RGT1-RELATED-RELATED"/>
    <property type="match status" value="1"/>
</dbReference>
<dbReference type="PANTHER" id="PTHR31668:SF30">
    <property type="entry name" value="ZN(II)2CYS6 TRANSCRIPTION FACTOR (EUROFUNG)"/>
    <property type="match status" value="1"/>
</dbReference>
<organism evidence="2 3">
    <name type="scientific">Kwoniella newhampshirensis</name>
    <dbReference type="NCBI Taxonomy" id="1651941"/>
    <lineage>
        <taxon>Eukaryota</taxon>
        <taxon>Fungi</taxon>
        <taxon>Dikarya</taxon>
        <taxon>Basidiomycota</taxon>
        <taxon>Agaricomycotina</taxon>
        <taxon>Tremellomycetes</taxon>
        <taxon>Tremellales</taxon>
        <taxon>Cryptococcaceae</taxon>
        <taxon>Kwoniella</taxon>
    </lineage>
</organism>
<dbReference type="GeneID" id="92179857"/>
<dbReference type="KEGG" id="kne:92179857"/>
<accession>A0AAW0Z221</accession>
<name>A0AAW0Z221_9TREE</name>
<reference evidence="2 3" key="1">
    <citation type="journal article" date="2024" name="bioRxiv">
        <title>Comparative genomics of Cryptococcus and Kwoniella reveals pathogenesis evolution and contrasting karyotype dynamics via intercentromeric recombination or chromosome fusion.</title>
        <authorList>
            <person name="Coelho M.A."/>
            <person name="David-Palma M."/>
            <person name="Shea T."/>
            <person name="Bowers K."/>
            <person name="McGinley-Smith S."/>
            <person name="Mohammad A.W."/>
            <person name="Gnirke A."/>
            <person name="Yurkov A.M."/>
            <person name="Nowrousian M."/>
            <person name="Sun S."/>
            <person name="Cuomo C.A."/>
            <person name="Heitman J."/>
        </authorList>
    </citation>
    <scope>NUCLEOTIDE SEQUENCE [LARGE SCALE GENOMIC DNA]</scope>
    <source>
        <strain evidence="2 3">CBS 13917</strain>
    </source>
</reference>
<dbReference type="InterPro" id="IPR050797">
    <property type="entry name" value="Carb_Metab_Trans_Reg"/>
</dbReference>
<evidence type="ECO:0008006" key="4">
    <source>
        <dbReference type="Google" id="ProtNLM"/>
    </source>
</evidence>
<dbReference type="EMBL" id="JBCAWK010000004">
    <property type="protein sequence ID" value="KAK8861776.1"/>
    <property type="molecule type" value="Genomic_DNA"/>
</dbReference>
<evidence type="ECO:0000313" key="3">
    <source>
        <dbReference type="Proteomes" id="UP001388673"/>
    </source>
</evidence>
<protein>
    <recommendedName>
        <fullName evidence="4">Transcription factor domain-containing protein</fullName>
    </recommendedName>
</protein>
<keyword evidence="3" id="KW-1185">Reference proteome</keyword>
<dbReference type="Proteomes" id="UP001388673">
    <property type="component" value="Unassembled WGS sequence"/>
</dbReference>